<dbReference type="InterPro" id="IPR036770">
    <property type="entry name" value="Ankyrin_rpt-contain_sf"/>
</dbReference>
<dbReference type="SMART" id="SM00248">
    <property type="entry name" value="ANK"/>
    <property type="match status" value="4"/>
</dbReference>
<feature type="repeat" description="ANK" evidence="3">
    <location>
        <begin position="149"/>
        <end position="181"/>
    </location>
</feature>
<dbReference type="SUPFAM" id="SSF48403">
    <property type="entry name" value="Ankyrin repeat"/>
    <property type="match status" value="1"/>
</dbReference>
<evidence type="ECO:0000313" key="4">
    <source>
        <dbReference type="EMBL" id="MCC1484931.1"/>
    </source>
</evidence>
<dbReference type="Pfam" id="PF12796">
    <property type="entry name" value="Ank_2"/>
    <property type="match status" value="2"/>
</dbReference>
<keyword evidence="1" id="KW-0677">Repeat</keyword>
<protein>
    <submittedName>
        <fullName evidence="4">Ankyrin repeat domain-containing protein</fullName>
    </submittedName>
</protein>
<feature type="repeat" description="ANK" evidence="3">
    <location>
        <begin position="114"/>
        <end position="146"/>
    </location>
</feature>
<reference evidence="5" key="2">
    <citation type="submission" date="2023-07" db="EMBL/GenBank/DDBJ databases">
        <title>Genome of Winogradskyella sp. E313.</title>
        <authorList>
            <person name="Zhou Y."/>
        </authorList>
    </citation>
    <scope>NUCLEOTIDE SEQUENCE [LARGE SCALE GENOMIC DNA]</scope>
    <source>
        <strain evidence="5">E313</strain>
    </source>
</reference>
<feature type="repeat" description="ANK" evidence="3">
    <location>
        <begin position="182"/>
        <end position="214"/>
    </location>
</feature>
<accession>A0ABS8EPW7</accession>
<evidence type="ECO:0000256" key="3">
    <source>
        <dbReference type="PROSITE-ProRule" id="PRU00023"/>
    </source>
</evidence>
<gene>
    <name evidence="4" type="ORF">J1C55_10040</name>
</gene>
<evidence type="ECO:0000313" key="5">
    <source>
        <dbReference type="Proteomes" id="UP000778797"/>
    </source>
</evidence>
<evidence type="ECO:0000256" key="2">
    <source>
        <dbReference type="ARBA" id="ARBA00023043"/>
    </source>
</evidence>
<dbReference type="PROSITE" id="PS50088">
    <property type="entry name" value="ANK_REPEAT"/>
    <property type="match status" value="3"/>
</dbReference>
<comment type="caution">
    <text evidence="4">The sequence shown here is derived from an EMBL/GenBank/DDBJ whole genome shotgun (WGS) entry which is preliminary data.</text>
</comment>
<name>A0ABS8EPW7_9FLAO</name>
<organism evidence="4 5">
    <name type="scientific">Winogradskyella immobilis</name>
    <dbReference type="NCBI Taxonomy" id="2816852"/>
    <lineage>
        <taxon>Bacteria</taxon>
        <taxon>Pseudomonadati</taxon>
        <taxon>Bacteroidota</taxon>
        <taxon>Flavobacteriia</taxon>
        <taxon>Flavobacteriales</taxon>
        <taxon>Flavobacteriaceae</taxon>
        <taxon>Winogradskyella</taxon>
    </lineage>
</organism>
<keyword evidence="2 3" id="KW-0040">ANK repeat</keyword>
<dbReference type="Proteomes" id="UP000778797">
    <property type="component" value="Unassembled WGS sequence"/>
</dbReference>
<reference evidence="5" key="1">
    <citation type="submission" date="2021-03" db="EMBL/GenBank/DDBJ databases">
        <title>Genome of Cognatishimia sp. F0-27.</title>
        <authorList>
            <person name="Ping X."/>
        </authorList>
    </citation>
    <scope>NUCLEOTIDE SEQUENCE [LARGE SCALE GENOMIC DNA]</scope>
    <source>
        <strain evidence="5">E313</strain>
    </source>
</reference>
<evidence type="ECO:0000256" key="1">
    <source>
        <dbReference type="ARBA" id="ARBA00022737"/>
    </source>
</evidence>
<dbReference type="PROSITE" id="PS50297">
    <property type="entry name" value="ANK_REP_REGION"/>
    <property type="match status" value="3"/>
</dbReference>
<sequence>MKPITIILFYTLINLMTNPNDMIDKLKSHIQNKDAEKTILFIKQNPEVLNLEDKNGTSGLMLLAYSGFEEAFEEAIELKRTFSFHEAIVCGKIDTVKGYLIADNLKLINTYSKDGFTPVSLATFFNQTEIAKFLITKGADPKLHAKNPSKINALHAAIAKENFELCKLFIEKGVDVNAIQTQKVTALHSAVHRGNLELTKLLVENGASIDLKMDNGDTALLIAQREGHKNIEKYLLTKRN</sequence>
<dbReference type="RefSeq" id="WP_227477423.1">
    <property type="nucleotide sequence ID" value="NZ_JAFMPT010000012.1"/>
</dbReference>
<dbReference type="PANTHER" id="PTHR24126:SF14">
    <property type="entry name" value="ANK_REP_REGION DOMAIN-CONTAINING PROTEIN"/>
    <property type="match status" value="1"/>
</dbReference>
<dbReference type="EMBL" id="JAFMPT010000012">
    <property type="protein sequence ID" value="MCC1484931.1"/>
    <property type="molecule type" value="Genomic_DNA"/>
</dbReference>
<dbReference type="PANTHER" id="PTHR24126">
    <property type="entry name" value="ANKYRIN REPEAT, PH AND SEC7 DOMAIN CONTAINING PROTEIN SECG-RELATED"/>
    <property type="match status" value="1"/>
</dbReference>
<proteinExistence type="predicted"/>
<dbReference type="InterPro" id="IPR002110">
    <property type="entry name" value="Ankyrin_rpt"/>
</dbReference>
<keyword evidence="5" id="KW-1185">Reference proteome</keyword>
<dbReference type="Gene3D" id="1.25.40.20">
    <property type="entry name" value="Ankyrin repeat-containing domain"/>
    <property type="match status" value="1"/>
</dbReference>